<keyword evidence="2" id="KW-0723">Serine/threonine-protein kinase</keyword>
<dbReference type="SMART" id="SM00220">
    <property type="entry name" value="S_TKc"/>
    <property type="match status" value="1"/>
</dbReference>
<dbReference type="PANTHER" id="PTHR43289:SF34">
    <property type="entry name" value="SERINE_THREONINE-PROTEIN KINASE YBDM-RELATED"/>
    <property type="match status" value="1"/>
</dbReference>
<dbReference type="PROSITE" id="PS00108">
    <property type="entry name" value="PROTEIN_KINASE_ST"/>
    <property type="match status" value="1"/>
</dbReference>
<dbReference type="SUPFAM" id="SSF56112">
    <property type="entry name" value="Protein kinase-like (PK-like)"/>
    <property type="match status" value="1"/>
</dbReference>
<dbReference type="InterPro" id="IPR011009">
    <property type="entry name" value="Kinase-like_dom_sf"/>
</dbReference>
<dbReference type="InterPro" id="IPR008271">
    <property type="entry name" value="Ser/Thr_kinase_AS"/>
</dbReference>
<feature type="region of interest" description="Disordered" evidence="8">
    <location>
        <begin position="1"/>
        <end position="25"/>
    </location>
</feature>
<dbReference type="Gene3D" id="1.10.510.10">
    <property type="entry name" value="Transferase(Phosphotransferase) domain 1"/>
    <property type="match status" value="1"/>
</dbReference>
<dbReference type="InterPro" id="IPR000719">
    <property type="entry name" value="Prot_kinase_dom"/>
</dbReference>
<dbReference type="InterPro" id="IPR011990">
    <property type="entry name" value="TPR-like_helical_dom_sf"/>
</dbReference>
<dbReference type="Pfam" id="PF00069">
    <property type="entry name" value="Pkinase"/>
    <property type="match status" value="1"/>
</dbReference>
<dbReference type="EMBL" id="SJPS01000002">
    <property type="protein sequence ID" value="TWU28459.1"/>
    <property type="molecule type" value="Genomic_DNA"/>
</dbReference>
<accession>A0A5C6D0Q4</accession>
<dbReference type="OrthoDB" id="6111975at2"/>
<evidence type="ECO:0000259" key="9">
    <source>
        <dbReference type="PROSITE" id="PS50011"/>
    </source>
</evidence>
<keyword evidence="6 7" id="KW-0067">ATP-binding</keyword>
<keyword evidence="5 10" id="KW-0418">Kinase</keyword>
<dbReference type="CDD" id="cd14014">
    <property type="entry name" value="STKc_PknB_like"/>
    <property type="match status" value="1"/>
</dbReference>
<dbReference type="Gene3D" id="3.30.200.20">
    <property type="entry name" value="Phosphorylase Kinase, domain 1"/>
    <property type="match status" value="1"/>
</dbReference>
<proteinExistence type="predicted"/>
<evidence type="ECO:0000256" key="3">
    <source>
        <dbReference type="ARBA" id="ARBA00022679"/>
    </source>
</evidence>
<dbReference type="AlphaFoldDB" id="A0A5C6D0Q4"/>
<dbReference type="Gene3D" id="1.25.40.10">
    <property type="entry name" value="Tetratricopeptide repeat domain"/>
    <property type="match status" value="1"/>
</dbReference>
<comment type="caution">
    <text evidence="10">The sequence shown here is derived from an EMBL/GenBank/DDBJ whole genome shotgun (WGS) entry which is preliminary data.</text>
</comment>
<keyword evidence="4 7" id="KW-0547">Nucleotide-binding</keyword>
<gene>
    <name evidence="10" type="primary">prkC_6</name>
    <name evidence="10" type="ORF">Pla144_17490</name>
</gene>
<evidence type="ECO:0000256" key="1">
    <source>
        <dbReference type="ARBA" id="ARBA00012513"/>
    </source>
</evidence>
<keyword evidence="11" id="KW-1185">Reference proteome</keyword>
<dbReference type="SUPFAM" id="SSF48452">
    <property type="entry name" value="TPR-like"/>
    <property type="match status" value="1"/>
</dbReference>
<feature type="region of interest" description="Disordered" evidence="8">
    <location>
        <begin position="850"/>
        <end position="890"/>
    </location>
</feature>
<organism evidence="10 11">
    <name type="scientific">Bythopirellula polymerisocia</name>
    <dbReference type="NCBI Taxonomy" id="2528003"/>
    <lineage>
        <taxon>Bacteria</taxon>
        <taxon>Pseudomonadati</taxon>
        <taxon>Planctomycetota</taxon>
        <taxon>Planctomycetia</taxon>
        <taxon>Pirellulales</taxon>
        <taxon>Lacipirellulaceae</taxon>
        <taxon>Bythopirellula</taxon>
    </lineage>
</organism>
<dbReference type="InterPro" id="IPR017441">
    <property type="entry name" value="Protein_kinase_ATP_BS"/>
</dbReference>
<feature type="compositionally biased region" description="Basic and acidic residues" evidence="8">
    <location>
        <begin position="1"/>
        <end position="13"/>
    </location>
</feature>
<feature type="compositionally biased region" description="Polar residues" evidence="8">
    <location>
        <begin position="854"/>
        <end position="865"/>
    </location>
</feature>
<evidence type="ECO:0000313" key="11">
    <source>
        <dbReference type="Proteomes" id="UP000318437"/>
    </source>
</evidence>
<dbReference type="Proteomes" id="UP000318437">
    <property type="component" value="Unassembled WGS sequence"/>
</dbReference>
<protein>
    <recommendedName>
        <fullName evidence="1">non-specific serine/threonine protein kinase</fullName>
        <ecNumber evidence="1">2.7.11.1</ecNumber>
    </recommendedName>
</protein>
<dbReference type="PROSITE" id="PS50011">
    <property type="entry name" value="PROTEIN_KINASE_DOM"/>
    <property type="match status" value="1"/>
</dbReference>
<keyword evidence="3 10" id="KW-0808">Transferase</keyword>
<dbReference type="EC" id="2.7.11.1" evidence="1"/>
<dbReference type="GO" id="GO:0005524">
    <property type="term" value="F:ATP binding"/>
    <property type="evidence" value="ECO:0007669"/>
    <property type="project" value="UniProtKB-UniRule"/>
</dbReference>
<evidence type="ECO:0000256" key="8">
    <source>
        <dbReference type="SAM" id="MobiDB-lite"/>
    </source>
</evidence>
<reference evidence="10 11" key="1">
    <citation type="submission" date="2019-02" db="EMBL/GenBank/DDBJ databases">
        <title>Deep-cultivation of Planctomycetes and their phenomic and genomic characterization uncovers novel biology.</title>
        <authorList>
            <person name="Wiegand S."/>
            <person name="Jogler M."/>
            <person name="Boedeker C."/>
            <person name="Pinto D."/>
            <person name="Vollmers J."/>
            <person name="Rivas-Marin E."/>
            <person name="Kohn T."/>
            <person name="Peeters S.H."/>
            <person name="Heuer A."/>
            <person name="Rast P."/>
            <person name="Oberbeckmann S."/>
            <person name="Bunk B."/>
            <person name="Jeske O."/>
            <person name="Meyerdierks A."/>
            <person name="Storesund J.E."/>
            <person name="Kallscheuer N."/>
            <person name="Luecker S."/>
            <person name="Lage O.M."/>
            <person name="Pohl T."/>
            <person name="Merkel B.J."/>
            <person name="Hornburger P."/>
            <person name="Mueller R.-W."/>
            <person name="Bruemmer F."/>
            <person name="Labrenz M."/>
            <person name="Spormann A.M."/>
            <person name="Op Den Camp H."/>
            <person name="Overmann J."/>
            <person name="Amann R."/>
            <person name="Jetten M.S.M."/>
            <person name="Mascher T."/>
            <person name="Medema M.H."/>
            <person name="Devos D.P."/>
            <person name="Kaster A.-K."/>
            <person name="Ovreas L."/>
            <person name="Rohde M."/>
            <person name="Galperin M.Y."/>
            <person name="Jogler C."/>
        </authorList>
    </citation>
    <scope>NUCLEOTIDE SEQUENCE [LARGE SCALE GENOMIC DNA]</scope>
    <source>
        <strain evidence="10 11">Pla144</strain>
    </source>
</reference>
<evidence type="ECO:0000256" key="7">
    <source>
        <dbReference type="PROSITE-ProRule" id="PRU10141"/>
    </source>
</evidence>
<evidence type="ECO:0000256" key="5">
    <source>
        <dbReference type="ARBA" id="ARBA00022777"/>
    </source>
</evidence>
<feature type="binding site" evidence="7">
    <location>
        <position position="133"/>
    </location>
    <ligand>
        <name>ATP</name>
        <dbReference type="ChEBI" id="CHEBI:30616"/>
    </ligand>
</feature>
<name>A0A5C6D0Q4_9BACT</name>
<feature type="region of interest" description="Disordered" evidence="8">
    <location>
        <begin position="205"/>
        <end position="224"/>
    </location>
</feature>
<evidence type="ECO:0000256" key="6">
    <source>
        <dbReference type="ARBA" id="ARBA00022840"/>
    </source>
</evidence>
<feature type="domain" description="Protein kinase" evidence="9">
    <location>
        <begin position="104"/>
        <end position="399"/>
    </location>
</feature>
<dbReference type="PANTHER" id="PTHR43289">
    <property type="entry name" value="MITOGEN-ACTIVATED PROTEIN KINASE KINASE KINASE 20-RELATED"/>
    <property type="match status" value="1"/>
</dbReference>
<sequence length="890" mass="99536">MTNHVDARADRLRGPSNKQDQALATRDQRLSQAVEEYLRSFEEVRPIDLDELLANYSDVADELKSCIDTLDFMRNVAPQLAEESDSKRRQPETTIQPLANLGDFRIIREIGRGGMGIVYEAEQLSLGRRMALKVLPLAATLSVQQLERFKNEARLAASLKHPHIVSVHSVGVERGVHYYAMELIEGCSLAQAIVELSGIGNQLRTPPAEVSDTAETSPVAALSTARTNNPQDYYRQVAKLIADAADALDYAHNRGIVHRDIKPGNLLLDHDGIVSVTDFGLARLEADAGVTMTGDMLGTLRYMSPEQAAGKPGLVDYRTDIHALGATLYELLTMRPAFEGNDRAKLLRHIAEETPPGLRQIDPRIPQDLDTITAKALEKEPADRYQSAGDLAADLRAFVDDRPITARPPSLAQRMARWSRRHTGVAWSLAASVLVMSVLATWQVTKQVFEQRAVTAAVESSLLQASDAISANQVALARSAVERAELQLGETWDASDPLRERIDVLNRELARYEAFDKKYQRARWGRTRAIELAKEALAVYQVEETVDWQAPLREANLPEDFIRRVNENVYELLVMCANESILWSKHSDSNEMKLTKISESNSLLSKAEGLRPPTKGYYWVLATCSQRMGDLTEGSVRKHHDAEALRLRALADQTPPQNAADLLYIATDRIWGCADGSSGTVEREPFRWAFKDLDDRFAYFRQMLRVESDYYNALFFIGYYLDGAKRWEAAVEAWNGCLVHHPDDFVAQHNRGIALAKIGRFEESLIDLRHSEAAARQKMEEETDRIDAKTRCVYVLLDVAEVLLDAGQPAEAQTRVRQANSICDSLPDAASDGQDAYDRKQLARTIGKLERRISSQLEQRQTSPESDAMDAENSVKERDNQPPTPPEASR</sequence>
<dbReference type="RefSeq" id="WP_146449955.1">
    <property type="nucleotide sequence ID" value="NZ_SJPS01000002.1"/>
</dbReference>
<dbReference type="FunFam" id="1.10.510.10:FF:000021">
    <property type="entry name" value="Serine/threonine protein kinase"/>
    <property type="match status" value="1"/>
</dbReference>
<evidence type="ECO:0000256" key="4">
    <source>
        <dbReference type="ARBA" id="ARBA00022741"/>
    </source>
</evidence>
<evidence type="ECO:0000256" key="2">
    <source>
        <dbReference type="ARBA" id="ARBA00022527"/>
    </source>
</evidence>
<evidence type="ECO:0000313" key="10">
    <source>
        <dbReference type="EMBL" id="TWU28459.1"/>
    </source>
</evidence>
<dbReference type="GO" id="GO:0004674">
    <property type="term" value="F:protein serine/threonine kinase activity"/>
    <property type="evidence" value="ECO:0007669"/>
    <property type="project" value="UniProtKB-KW"/>
</dbReference>
<dbReference type="PROSITE" id="PS00107">
    <property type="entry name" value="PROTEIN_KINASE_ATP"/>
    <property type="match status" value="1"/>
</dbReference>